<dbReference type="OrthoDB" id="1950259at2"/>
<evidence type="ECO:0000313" key="3">
    <source>
        <dbReference type="Proteomes" id="UP000216024"/>
    </source>
</evidence>
<dbReference type="AlphaFoldDB" id="A0A267MQ06"/>
<reference evidence="2 3" key="1">
    <citation type="submission" date="2017-06" db="EMBL/GenBank/DDBJ databases">
        <title>Draft genome sequence of anaerobic fermentative bacterium Anaeromicrobium sediminis DY2726D isolated from West Pacific Ocean sediments.</title>
        <authorList>
            <person name="Zeng X."/>
        </authorList>
    </citation>
    <scope>NUCLEOTIDE SEQUENCE [LARGE SCALE GENOMIC DNA]</scope>
    <source>
        <strain evidence="2 3">DY2726D</strain>
    </source>
</reference>
<evidence type="ECO:0000256" key="1">
    <source>
        <dbReference type="SAM" id="MobiDB-lite"/>
    </source>
</evidence>
<dbReference type="InterPro" id="IPR036388">
    <property type="entry name" value="WH-like_DNA-bd_sf"/>
</dbReference>
<dbReference type="EMBL" id="NIBG01000001">
    <property type="protein sequence ID" value="PAB60978.1"/>
    <property type="molecule type" value="Genomic_DNA"/>
</dbReference>
<accession>A0A267MQ06</accession>
<evidence type="ECO:0000313" key="2">
    <source>
        <dbReference type="EMBL" id="PAB60978.1"/>
    </source>
</evidence>
<protein>
    <submittedName>
        <fullName evidence="2">Uncharacterized protein</fullName>
    </submittedName>
</protein>
<gene>
    <name evidence="2" type="ORF">CCE28_00670</name>
</gene>
<name>A0A267MQ06_9FIRM</name>
<dbReference type="Pfam" id="PF13730">
    <property type="entry name" value="HTH_36"/>
    <property type="match status" value="1"/>
</dbReference>
<dbReference type="Proteomes" id="UP000216024">
    <property type="component" value="Unassembled WGS sequence"/>
</dbReference>
<feature type="region of interest" description="Disordered" evidence="1">
    <location>
        <begin position="169"/>
        <end position="214"/>
    </location>
</feature>
<dbReference type="RefSeq" id="WP_095129951.1">
    <property type="nucleotide sequence ID" value="NZ_NIBG01000001.1"/>
</dbReference>
<keyword evidence="3" id="KW-1185">Reference proteome</keyword>
<sequence>MYASIDHQILNRLHGLEISTYMTIKKFANFTTMKAQVGIRRISEEMGVSKNTVLKYINRLIDKKVLIKHTSYNPTKKEYDTNTYIFVGVVQKEKKSSAKSETKTKKNEMIVLDIRKELEELYNKDIVNKALVALRKALDNNNTIIDIKAYLSKICSNIKLQIDLCKTREKKKESQKSKKSVTPHNRPFNKFHNFKQRTDSMSSEELEKLVRKKR</sequence>
<feature type="compositionally biased region" description="Basic and acidic residues" evidence="1">
    <location>
        <begin position="205"/>
        <end position="214"/>
    </location>
</feature>
<proteinExistence type="predicted"/>
<comment type="caution">
    <text evidence="2">The sequence shown here is derived from an EMBL/GenBank/DDBJ whole genome shotgun (WGS) entry which is preliminary data.</text>
</comment>
<dbReference type="Gene3D" id="1.10.10.10">
    <property type="entry name" value="Winged helix-like DNA-binding domain superfamily/Winged helix DNA-binding domain"/>
    <property type="match status" value="1"/>
</dbReference>
<feature type="compositionally biased region" description="Basic residues" evidence="1">
    <location>
        <begin position="177"/>
        <end position="195"/>
    </location>
</feature>
<organism evidence="2 3">
    <name type="scientific">Anaeromicrobium sediminis</name>
    <dbReference type="NCBI Taxonomy" id="1478221"/>
    <lineage>
        <taxon>Bacteria</taxon>
        <taxon>Bacillati</taxon>
        <taxon>Bacillota</taxon>
        <taxon>Clostridia</taxon>
        <taxon>Peptostreptococcales</taxon>
        <taxon>Thermotaleaceae</taxon>
        <taxon>Anaeromicrobium</taxon>
    </lineage>
</organism>